<dbReference type="CDD" id="cd01650">
    <property type="entry name" value="RT_nLTR_like"/>
    <property type="match status" value="1"/>
</dbReference>
<dbReference type="EMBL" id="GEZM01074951">
    <property type="protein sequence ID" value="JAV64378.1"/>
    <property type="molecule type" value="Transcribed_RNA"/>
</dbReference>
<accession>A0A1Y1KUU7</accession>
<protein>
    <recommendedName>
        <fullName evidence="1">Reverse transcriptase domain-containing protein</fullName>
    </recommendedName>
</protein>
<name>A0A1Y1KUU7_PHOPY</name>
<organism evidence="2">
    <name type="scientific">Photinus pyralis</name>
    <name type="common">Common eastern firefly</name>
    <name type="synonym">Lampyris pyralis</name>
    <dbReference type="NCBI Taxonomy" id="7054"/>
    <lineage>
        <taxon>Eukaryota</taxon>
        <taxon>Metazoa</taxon>
        <taxon>Ecdysozoa</taxon>
        <taxon>Arthropoda</taxon>
        <taxon>Hexapoda</taxon>
        <taxon>Insecta</taxon>
        <taxon>Pterygota</taxon>
        <taxon>Neoptera</taxon>
        <taxon>Endopterygota</taxon>
        <taxon>Coleoptera</taxon>
        <taxon>Polyphaga</taxon>
        <taxon>Elateriformia</taxon>
        <taxon>Elateroidea</taxon>
        <taxon>Lampyridae</taxon>
        <taxon>Lampyrinae</taxon>
        <taxon>Photinus</taxon>
    </lineage>
</organism>
<dbReference type="InterPro" id="IPR052560">
    <property type="entry name" value="RdDP_mobile_element"/>
</dbReference>
<dbReference type="InterPro" id="IPR043502">
    <property type="entry name" value="DNA/RNA_pol_sf"/>
</dbReference>
<evidence type="ECO:0000259" key="1">
    <source>
        <dbReference type="PROSITE" id="PS50878"/>
    </source>
</evidence>
<reference evidence="2" key="1">
    <citation type="journal article" date="2016" name="Sci. Rep.">
        <title>Molecular characterization of firefly nuptial gifts: a multi-omics approach sheds light on postcopulatory sexual selection.</title>
        <authorList>
            <person name="Al-Wathiqui N."/>
            <person name="Fallon T.R."/>
            <person name="South A."/>
            <person name="Weng J.K."/>
            <person name="Lewis S.M."/>
        </authorList>
    </citation>
    <scope>NUCLEOTIDE SEQUENCE</scope>
</reference>
<evidence type="ECO:0000313" key="2">
    <source>
        <dbReference type="EMBL" id="JAV64378.1"/>
    </source>
</evidence>
<dbReference type="SUPFAM" id="SSF56672">
    <property type="entry name" value="DNA/RNA polymerases"/>
    <property type="match status" value="1"/>
</dbReference>
<sequence>MTVHANPASAARINKKTTTNWKKYNEQLQRTITTGNPTIRNPEELEEGVRTLTEALQTALNDNTKTKPFKQGKRTPQYLRNEIREKRRLVRLWQITRDPAVKRQVNAKQAALKEALRRHNNEEWAAHIDRTLEKTGHVFKIGKVLTKKKAPAYPLKTPDGDKYDAAEKAEVFASTLQQVFTPYPAVDEEHNRQVEDEMRQILEIPDPNELNYMSPKEIKRIILQQHPRRAPGHDQISYRALQNITRTALAYLTRIYNAILYLKHFPESWKESVIIMLPKPGKNLTNPSSYRPISLLPTMAKIFERALLARLLPRITMRDEQFGFRPGHSTTLQIIKLIDQVVEAANRGKTSVALSLDNERAFDKVWKVSLLVKLHRTQEIPPATIQLLHSYLDGRTFRVRVQDHLSQRKTADAGVPQGGCLSPILFNTFINDAPKPPNVNYALYADDLLIYGNHRGREVAIRKIQAAIRELLLWTDRWRLKFNPQKTQAIIFGNRPHNRLPKIRISGHDVDWQPHITYLGVTLDRRLTFNKHVETTINKSHNARMALYPLLAAEALPLNTKIMLYKSYIRPILTYASAGWMTYVSDTNVRKLETAQTKAQRTIVKAPWFVRNETLRADLAISTLRDHVRQLAEKNVQRH</sequence>
<dbReference type="Gene3D" id="3.30.70.270">
    <property type="match status" value="1"/>
</dbReference>
<dbReference type="InterPro" id="IPR043128">
    <property type="entry name" value="Rev_trsase/Diguanyl_cyclase"/>
</dbReference>
<feature type="domain" description="Reverse transcriptase" evidence="1">
    <location>
        <begin position="258"/>
        <end position="523"/>
    </location>
</feature>
<dbReference type="PANTHER" id="PTHR36688">
    <property type="entry name" value="ENDO/EXONUCLEASE/PHOSPHATASE DOMAIN-CONTAINING PROTEIN"/>
    <property type="match status" value="1"/>
</dbReference>
<dbReference type="GO" id="GO:0071897">
    <property type="term" value="P:DNA biosynthetic process"/>
    <property type="evidence" value="ECO:0007669"/>
    <property type="project" value="UniProtKB-ARBA"/>
</dbReference>
<dbReference type="Pfam" id="PF00078">
    <property type="entry name" value="RVT_1"/>
    <property type="match status" value="1"/>
</dbReference>
<dbReference type="AlphaFoldDB" id="A0A1Y1KUU7"/>
<dbReference type="PANTHER" id="PTHR36688:SF1">
    <property type="entry name" value="ENDONUCLEASE_EXONUCLEASE_PHOSPHATASE DOMAIN-CONTAINING PROTEIN"/>
    <property type="match status" value="1"/>
</dbReference>
<dbReference type="InterPro" id="IPR000477">
    <property type="entry name" value="RT_dom"/>
</dbReference>
<dbReference type="PROSITE" id="PS50878">
    <property type="entry name" value="RT_POL"/>
    <property type="match status" value="1"/>
</dbReference>
<proteinExistence type="predicted"/>